<dbReference type="Pfam" id="PF12056">
    <property type="entry name" value="DUF3537"/>
    <property type="match status" value="1"/>
</dbReference>
<dbReference type="PANTHER" id="PTHR31963:SF16">
    <property type="entry name" value="OS06G0635200 PROTEIN"/>
    <property type="match status" value="1"/>
</dbReference>
<comment type="caution">
    <text evidence="1">The sequence shown here is derived from an EMBL/GenBank/DDBJ whole genome shotgun (WGS) entry which is preliminary data.</text>
</comment>
<keyword evidence="2" id="KW-1185">Reference proteome</keyword>
<dbReference type="PANTHER" id="PTHR31963">
    <property type="entry name" value="RAS GUANINE NUCLEOTIDE EXCHANGE FACTOR K"/>
    <property type="match status" value="1"/>
</dbReference>
<dbReference type="Proteomes" id="UP001630127">
    <property type="component" value="Unassembled WGS sequence"/>
</dbReference>
<evidence type="ECO:0000313" key="2">
    <source>
        <dbReference type="Proteomes" id="UP001630127"/>
    </source>
</evidence>
<evidence type="ECO:0000313" key="1">
    <source>
        <dbReference type="EMBL" id="KAL3535164.1"/>
    </source>
</evidence>
<name>A0ABD3AVE0_9GENT</name>
<reference evidence="1 2" key="1">
    <citation type="submission" date="2024-11" db="EMBL/GenBank/DDBJ databases">
        <title>A near-complete genome assembly of Cinchona calisaya.</title>
        <authorList>
            <person name="Lian D.C."/>
            <person name="Zhao X.W."/>
            <person name="Wei L."/>
        </authorList>
    </citation>
    <scope>NUCLEOTIDE SEQUENCE [LARGE SCALE GENOMIC DNA]</scope>
    <source>
        <tissue evidence="1">Nenye</tissue>
    </source>
</reference>
<dbReference type="AlphaFoldDB" id="A0ABD3AVE0"/>
<sequence length="106" mass="11889">MAMLMGDAGGGPSMFGGSSGGWKWETLCCIYISKVFQVDSNVESVLRELLRIKRHLRIISDRYRTFILFTLIISTRSQFASPLMSTRSTADLIMYRTGELAVCILT</sequence>
<gene>
    <name evidence="1" type="ORF">ACH5RR_003625</name>
</gene>
<dbReference type="InterPro" id="IPR021924">
    <property type="entry name" value="DUF3537"/>
</dbReference>
<proteinExistence type="predicted"/>
<accession>A0ABD3AVE0</accession>
<organism evidence="1 2">
    <name type="scientific">Cinchona calisaya</name>
    <dbReference type="NCBI Taxonomy" id="153742"/>
    <lineage>
        <taxon>Eukaryota</taxon>
        <taxon>Viridiplantae</taxon>
        <taxon>Streptophyta</taxon>
        <taxon>Embryophyta</taxon>
        <taxon>Tracheophyta</taxon>
        <taxon>Spermatophyta</taxon>
        <taxon>Magnoliopsida</taxon>
        <taxon>eudicotyledons</taxon>
        <taxon>Gunneridae</taxon>
        <taxon>Pentapetalae</taxon>
        <taxon>asterids</taxon>
        <taxon>lamiids</taxon>
        <taxon>Gentianales</taxon>
        <taxon>Rubiaceae</taxon>
        <taxon>Cinchonoideae</taxon>
        <taxon>Cinchoneae</taxon>
        <taxon>Cinchona</taxon>
    </lineage>
</organism>
<protein>
    <submittedName>
        <fullName evidence="1">Uncharacterized protein</fullName>
    </submittedName>
</protein>
<dbReference type="EMBL" id="JBJUIK010000002">
    <property type="protein sequence ID" value="KAL3535164.1"/>
    <property type="molecule type" value="Genomic_DNA"/>
</dbReference>